<name>A0ABN7AVA5_9HEMI</name>
<protein>
    <submittedName>
        <fullName evidence="6">Aminopeptidase</fullName>
    </submittedName>
</protein>
<keyword evidence="2" id="KW-0472">Membrane</keyword>
<dbReference type="InterPro" id="IPR045357">
    <property type="entry name" value="Aminopeptidase_N-like_N"/>
</dbReference>
<evidence type="ECO:0000259" key="4">
    <source>
        <dbReference type="Pfam" id="PF11838"/>
    </source>
</evidence>
<dbReference type="InterPro" id="IPR042097">
    <property type="entry name" value="Aminopeptidase_N-like_N_sf"/>
</dbReference>
<dbReference type="InterPro" id="IPR050344">
    <property type="entry name" value="Peptidase_M1_aminopeptidases"/>
</dbReference>
<dbReference type="Gene3D" id="2.60.40.1730">
    <property type="entry name" value="tricorn interacting facor f3 domain"/>
    <property type="match status" value="1"/>
</dbReference>
<dbReference type="Pfam" id="PF17900">
    <property type="entry name" value="Peptidase_M1_N"/>
    <property type="match status" value="1"/>
</dbReference>
<keyword evidence="6" id="KW-0645">Protease</keyword>
<dbReference type="Pfam" id="PF11838">
    <property type="entry name" value="ERAP1_C"/>
    <property type="match status" value="1"/>
</dbReference>
<comment type="similarity">
    <text evidence="1">Belongs to the peptidase M1 family.</text>
</comment>
<dbReference type="Gene3D" id="2.60.40.1910">
    <property type="match status" value="1"/>
</dbReference>
<organism evidence="6 7">
    <name type="scientific">Nesidiocoris tenuis</name>
    <dbReference type="NCBI Taxonomy" id="355587"/>
    <lineage>
        <taxon>Eukaryota</taxon>
        <taxon>Metazoa</taxon>
        <taxon>Ecdysozoa</taxon>
        <taxon>Arthropoda</taxon>
        <taxon>Hexapoda</taxon>
        <taxon>Insecta</taxon>
        <taxon>Pterygota</taxon>
        <taxon>Neoptera</taxon>
        <taxon>Paraneoptera</taxon>
        <taxon>Hemiptera</taxon>
        <taxon>Heteroptera</taxon>
        <taxon>Panheteroptera</taxon>
        <taxon>Cimicomorpha</taxon>
        <taxon>Miridae</taxon>
        <taxon>Dicyphina</taxon>
        <taxon>Nesidiocoris</taxon>
    </lineage>
</organism>
<sequence>MRMSRTIHWLVALLLAGCSLTSAYTIKPTNYTLDIFINTQTDVFSGTVEILADVTSGGATKIVLHNNGLNTSDILVSQKGSEKFQSVSFDTKMQTMEIHTSTGLETSSQVKITIAYEGKVSTDGTGLYMFLDSDGNKIYLTNFYPIYARKFFPCIDEPGSSATIALTVTVTSANGKFIASSSVTESKASNGYQVYTLDLITSVSPYSLFFTMGRWDNTYNLLAENVTLWLPQSLKGNTNLIDPNLNNAVSNINITNLRHFMAQNVLNILITPVLAAESYSGLNAVVLKKDIVINDLVETTTEDEKQHLVKISYALYKMIFGTLVQPANWGNNWLSNSISTYLAYHVLDTVNSYGSSDATLVTDFDERLLRRTWNENSPVPYLATSPTDPEAIMKFINGPGMDKGAYTIKTLETLFNKQNESSTVIEALLLFGLSNFGKSVDTQSFINTMSRSIKVNATGVTVEEILRPMIEQPGYPLISLRRAYLTLTLERTNFYYTTMIALPGGGSQTSKLSSAGSWLVPITSTTSNDPSTTQVSIYFYSPNVTTPLAINGAYDKNAWALLNIDGKGMLRVAYDDLTWAIFAQKRPGFTPATRAKLVTDAFAAAESGVQSWATTLSFLEFLDQETDLAPWDAALQGFGRMWTWIYPTGLQAKDPKQEDLSTPFKAYMSKRLENLYKNLGTSGKNGDPQDPLRRLIVRASCDYGSSSCVTDLAAQYQSMVSGSSSPTKDMYSVVACNGLKGVQKVDDWRTAYQQYVNSGKWFSQRLIDSHYSILACSELPDAITEFMKKILINGTDTLVPFPIDQVKPAMEAIMDRPENVDNVLNFFISNQYQFNNYISTALQAELMKALGDRLTVPSQYGLLQGFAKNSSLAPALVTAVNEAITKAQQNINYIYSVQDSVLAGLEGNAPPPTVPTTVTASIPTITGTVTIRPTGSTSPPTAKPGSAASLTVSMVTIALAVAILAFAQ</sequence>
<feature type="domain" description="Aminopeptidase N-like N-terminal" evidence="5">
    <location>
        <begin position="27"/>
        <end position="185"/>
    </location>
</feature>
<dbReference type="InterPro" id="IPR027268">
    <property type="entry name" value="Peptidase_M4/M1_CTD_sf"/>
</dbReference>
<evidence type="ECO:0000259" key="5">
    <source>
        <dbReference type="Pfam" id="PF17900"/>
    </source>
</evidence>
<feature type="domain" description="ERAP1-like C-terminal" evidence="4">
    <location>
        <begin position="559"/>
        <end position="887"/>
    </location>
</feature>
<feature type="chain" id="PRO_5046301398" evidence="3">
    <location>
        <begin position="24"/>
        <end position="968"/>
    </location>
</feature>
<evidence type="ECO:0000256" key="2">
    <source>
        <dbReference type="SAM" id="Phobius"/>
    </source>
</evidence>
<dbReference type="InterPro" id="IPR024571">
    <property type="entry name" value="ERAP1-like_C_dom"/>
</dbReference>
<evidence type="ECO:0000256" key="3">
    <source>
        <dbReference type="SAM" id="SignalP"/>
    </source>
</evidence>
<dbReference type="Gene3D" id="1.10.390.10">
    <property type="entry name" value="Neutral Protease Domain 2"/>
    <property type="match status" value="1"/>
</dbReference>
<reference evidence="6 7" key="1">
    <citation type="submission" date="2023-09" db="EMBL/GenBank/DDBJ databases">
        <title>Nesidiocoris tenuis whole genome shotgun sequence.</title>
        <authorList>
            <person name="Shibata T."/>
            <person name="Shimoda M."/>
            <person name="Kobayashi T."/>
            <person name="Uehara T."/>
        </authorList>
    </citation>
    <scope>NUCLEOTIDE SEQUENCE [LARGE SCALE GENOMIC DNA]</scope>
    <source>
        <strain evidence="6 7">Japan</strain>
    </source>
</reference>
<feature type="signal peptide" evidence="3">
    <location>
        <begin position="1"/>
        <end position="23"/>
    </location>
</feature>
<dbReference type="Proteomes" id="UP001307889">
    <property type="component" value="Chromosome 6"/>
</dbReference>
<accession>A0ABN7AVA5</accession>
<gene>
    <name evidence="6" type="ORF">NTJ_08273</name>
</gene>
<keyword evidence="7" id="KW-1185">Reference proteome</keyword>
<keyword evidence="2" id="KW-0812">Transmembrane</keyword>
<feature type="transmembrane region" description="Helical" evidence="2">
    <location>
        <begin position="947"/>
        <end position="967"/>
    </location>
</feature>
<dbReference type="EMBL" id="AP028914">
    <property type="protein sequence ID" value="BES95464.1"/>
    <property type="molecule type" value="Genomic_DNA"/>
</dbReference>
<evidence type="ECO:0000256" key="1">
    <source>
        <dbReference type="ARBA" id="ARBA00010136"/>
    </source>
</evidence>
<keyword evidence="2" id="KW-1133">Transmembrane helix</keyword>
<evidence type="ECO:0000313" key="6">
    <source>
        <dbReference type="EMBL" id="BES95464.1"/>
    </source>
</evidence>
<keyword evidence="3" id="KW-0732">Signal</keyword>
<dbReference type="Gene3D" id="1.25.50.20">
    <property type="match status" value="1"/>
</dbReference>
<dbReference type="PROSITE" id="PS51257">
    <property type="entry name" value="PROKAR_LIPOPROTEIN"/>
    <property type="match status" value="1"/>
</dbReference>
<evidence type="ECO:0000313" key="7">
    <source>
        <dbReference type="Proteomes" id="UP001307889"/>
    </source>
</evidence>
<dbReference type="PANTHER" id="PTHR11533:SF293">
    <property type="entry name" value="AMINOPEPTIDASE-2-RELATED"/>
    <property type="match status" value="1"/>
</dbReference>
<keyword evidence="6" id="KW-0378">Hydrolase</keyword>
<dbReference type="PANTHER" id="PTHR11533">
    <property type="entry name" value="PROTEASE M1 ZINC METALLOPROTEASE"/>
    <property type="match status" value="1"/>
</dbReference>
<dbReference type="SUPFAM" id="SSF55486">
    <property type="entry name" value="Metalloproteases ('zincins'), catalytic domain"/>
    <property type="match status" value="1"/>
</dbReference>
<keyword evidence="6" id="KW-0031">Aminopeptidase</keyword>
<proteinExistence type="inferred from homology"/>
<dbReference type="SUPFAM" id="SSF63737">
    <property type="entry name" value="Leukotriene A4 hydrolase N-terminal domain"/>
    <property type="match status" value="1"/>
</dbReference>
<dbReference type="GO" id="GO:0004177">
    <property type="term" value="F:aminopeptidase activity"/>
    <property type="evidence" value="ECO:0007669"/>
    <property type="project" value="UniProtKB-KW"/>
</dbReference>